<evidence type="ECO:0000313" key="3">
    <source>
        <dbReference type="EMBL" id="QMU96530.1"/>
    </source>
</evidence>
<dbReference type="RefSeq" id="WP_182255032.1">
    <property type="nucleotide sequence ID" value="NZ_CP043732.1"/>
</dbReference>
<evidence type="ECO:0000256" key="2">
    <source>
        <dbReference type="SAM" id="MobiDB-lite"/>
    </source>
</evidence>
<name>A0A7D7WHJ2_9MICO</name>
<reference evidence="3 4" key="1">
    <citation type="journal article" date="2020" name="Front. Microbiol.">
        <title>Design of Bacterial Strain-Specific qPCR Assays Using NGS Data and Publicly Available Resources and Its Application to Track Biocontrol Strains.</title>
        <authorList>
            <person name="Hernandez I."/>
            <person name="Sant C."/>
            <person name="Martinez R."/>
            <person name="Fernandez C."/>
        </authorList>
    </citation>
    <scope>NUCLEOTIDE SEQUENCE [LARGE SCALE GENOMIC DNA]</scope>
    <source>
        <strain evidence="3 4">B24</strain>
    </source>
</reference>
<protein>
    <recommendedName>
        <fullName evidence="5">Type IV pilus biogenesis protein PilO</fullName>
    </recommendedName>
</protein>
<dbReference type="EMBL" id="CP043732">
    <property type="protein sequence ID" value="QMU96530.1"/>
    <property type="molecule type" value="Genomic_DNA"/>
</dbReference>
<gene>
    <name evidence="3" type="ORF">FVO59_04390</name>
</gene>
<proteinExistence type="predicted"/>
<evidence type="ECO:0008006" key="5">
    <source>
        <dbReference type="Google" id="ProtNLM"/>
    </source>
</evidence>
<dbReference type="AlphaFoldDB" id="A0A7D7WHJ2"/>
<organism evidence="3 4">
    <name type="scientific">Microbacterium esteraromaticum</name>
    <dbReference type="NCBI Taxonomy" id="57043"/>
    <lineage>
        <taxon>Bacteria</taxon>
        <taxon>Bacillati</taxon>
        <taxon>Actinomycetota</taxon>
        <taxon>Actinomycetes</taxon>
        <taxon>Micrococcales</taxon>
        <taxon>Microbacteriaceae</taxon>
        <taxon>Microbacterium</taxon>
    </lineage>
</organism>
<feature type="compositionally biased region" description="Low complexity" evidence="2">
    <location>
        <begin position="122"/>
        <end position="187"/>
    </location>
</feature>
<feature type="coiled-coil region" evidence="1">
    <location>
        <begin position="47"/>
        <end position="77"/>
    </location>
</feature>
<evidence type="ECO:0000313" key="4">
    <source>
        <dbReference type="Proteomes" id="UP000515708"/>
    </source>
</evidence>
<dbReference type="Proteomes" id="UP000515708">
    <property type="component" value="Chromosome"/>
</dbReference>
<sequence length="260" mass="25872">MNKQLITIIGALATAVVLVLAVLFGVAPLVSSGFAAMTQTAQEASVNQGYRAQVDELEQEEKRMAEIEDSVSDLRAQIPSDPLLDQPFGIIADAAQSNDLSVESITRGDLAVFAPRAAPSVSGPATNAAAGTAPTSPAEGPASPVDAAQDAAAGADEQTEATNAGSGASAPAAAAPTQAAPTPSAASGISMNGSLTGQLQIPIEVTATATDMADVIAFLDGLRGRGRVIAVDKVVVSGSAGELAVTVSAFVFVSTQGASR</sequence>
<evidence type="ECO:0000256" key="1">
    <source>
        <dbReference type="SAM" id="Coils"/>
    </source>
</evidence>
<keyword evidence="1" id="KW-0175">Coiled coil</keyword>
<accession>A0A7D7WHJ2</accession>
<feature type="region of interest" description="Disordered" evidence="2">
    <location>
        <begin position="120"/>
        <end position="187"/>
    </location>
</feature>